<keyword evidence="10" id="KW-1185">Reference proteome</keyword>
<dbReference type="InterPro" id="IPR024989">
    <property type="entry name" value="MFS_assoc_dom"/>
</dbReference>
<accession>A0A556VX26</accession>
<name>A0A556VX26_BAGYA</name>
<dbReference type="Pfam" id="PF12832">
    <property type="entry name" value="MFS_1_like"/>
    <property type="match status" value="1"/>
</dbReference>
<keyword evidence="4 7" id="KW-1133">Transmembrane helix</keyword>
<feature type="region of interest" description="Disordered" evidence="6">
    <location>
        <begin position="278"/>
        <end position="365"/>
    </location>
</feature>
<evidence type="ECO:0000256" key="1">
    <source>
        <dbReference type="ARBA" id="ARBA00004141"/>
    </source>
</evidence>
<evidence type="ECO:0000256" key="4">
    <source>
        <dbReference type="ARBA" id="ARBA00022989"/>
    </source>
</evidence>
<evidence type="ECO:0000256" key="3">
    <source>
        <dbReference type="ARBA" id="ARBA00022692"/>
    </source>
</evidence>
<feature type="compositionally biased region" description="Basic and acidic residues" evidence="6">
    <location>
        <begin position="234"/>
        <end position="249"/>
    </location>
</feature>
<evidence type="ECO:0000256" key="2">
    <source>
        <dbReference type="ARBA" id="ARBA00005241"/>
    </source>
</evidence>
<keyword evidence="3 7" id="KW-0812">Transmembrane</keyword>
<dbReference type="Gene3D" id="1.20.1250.20">
    <property type="entry name" value="MFS general substrate transporter like domains"/>
    <property type="match status" value="1"/>
</dbReference>
<feature type="region of interest" description="Disordered" evidence="6">
    <location>
        <begin position="216"/>
        <end position="255"/>
    </location>
</feature>
<organism evidence="9 10">
    <name type="scientific">Bagarius yarrelli</name>
    <name type="common">Goonch</name>
    <name type="synonym">Bagrus yarrelli</name>
    <dbReference type="NCBI Taxonomy" id="175774"/>
    <lineage>
        <taxon>Eukaryota</taxon>
        <taxon>Metazoa</taxon>
        <taxon>Chordata</taxon>
        <taxon>Craniata</taxon>
        <taxon>Vertebrata</taxon>
        <taxon>Euteleostomi</taxon>
        <taxon>Actinopterygii</taxon>
        <taxon>Neopterygii</taxon>
        <taxon>Teleostei</taxon>
        <taxon>Ostariophysi</taxon>
        <taxon>Siluriformes</taxon>
        <taxon>Sisoridae</taxon>
        <taxon>Sisorinae</taxon>
        <taxon>Bagarius</taxon>
    </lineage>
</organism>
<evidence type="ECO:0000256" key="6">
    <source>
        <dbReference type="SAM" id="MobiDB-lite"/>
    </source>
</evidence>
<keyword evidence="5 7" id="KW-0472">Membrane</keyword>
<comment type="caution">
    <text evidence="9">The sequence shown here is derived from an EMBL/GenBank/DDBJ whole genome shotgun (WGS) entry which is preliminary data.</text>
</comment>
<protein>
    <submittedName>
        <fullName evidence="9">Major facilitator superfamily domain-containing protein 6-B</fullName>
    </submittedName>
</protein>
<dbReference type="GO" id="GO:0042590">
    <property type="term" value="P:antigen processing and presentation of exogenous peptide antigen via MHC class I"/>
    <property type="evidence" value="ECO:0007669"/>
    <property type="project" value="TreeGrafter"/>
</dbReference>
<dbReference type="Proteomes" id="UP000319801">
    <property type="component" value="Unassembled WGS sequence"/>
</dbReference>
<dbReference type="InterPro" id="IPR051717">
    <property type="entry name" value="MFS_MFSD6"/>
</dbReference>
<evidence type="ECO:0000313" key="10">
    <source>
        <dbReference type="Proteomes" id="UP000319801"/>
    </source>
</evidence>
<comment type="similarity">
    <text evidence="2">Belongs to the major facilitator superfamily. MFSD6 family.</text>
</comment>
<sequence>MASDRTAIVTAREDQSGSSFDPLIPCHWDGTALHPSNILAPPLLPVPFVVFKTVPSAVWIRYGSVSSSLVHGFESCISVGLNTARYPTSRPGNAWLFCPGGASSLTHASVWAACISYLSAAVPPALRTSAQGILQGLHLGLGRGCGAMIGGVFVNFFGAAETFRGLGMMSLVILLIFALIQSLIGPSDSRRDHMLAENIPVPSSPVPIATIDLVQNQKQPETRAESANTNTADPAEKKTKFQEEQEDTSKPAWAVSPSPWVTMSYALYQIKDMVSSIKSNSPAEEPCPQGERSEPVSAVPPAGETPQDPFTGAPDQISSPDPPQQVVPDPLVSDHADSGELSENPSEPTLDPAHTPDSPENPPDS</sequence>
<comment type="subcellular location">
    <subcellularLocation>
        <location evidence="1">Membrane</location>
        <topology evidence="1">Multi-pass membrane protein</topology>
    </subcellularLocation>
</comment>
<evidence type="ECO:0000256" key="7">
    <source>
        <dbReference type="SAM" id="Phobius"/>
    </source>
</evidence>
<dbReference type="InterPro" id="IPR036259">
    <property type="entry name" value="MFS_trans_sf"/>
</dbReference>
<dbReference type="OrthoDB" id="5989317at2759"/>
<evidence type="ECO:0000259" key="8">
    <source>
        <dbReference type="Pfam" id="PF12832"/>
    </source>
</evidence>
<gene>
    <name evidence="9" type="ORF">Baya_16988</name>
</gene>
<evidence type="ECO:0000256" key="5">
    <source>
        <dbReference type="ARBA" id="ARBA00023136"/>
    </source>
</evidence>
<dbReference type="GO" id="GO:0005886">
    <property type="term" value="C:plasma membrane"/>
    <property type="evidence" value="ECO:0007669"/>
    <property type="project" value="TreeGrafter"/>
</dbReference>
<dbReference type="EMBL" id="VCAZ01000405">
    <property type="protein sequence ID" value="TUN64300.1"/>
    <property type="molecule type" value="Genomic_DNA"/>
</dbReference>
<dbReference type="PANTHER" id="PTHR16172">
    <property type="entry name" value="MAJOR FACILITATOR SUPERFAMILY DOMAIN-CONTAINING PROTEIN 6-LIKE"/>
    <property type="match status" value="1"/>
</dbReference>
<feature type="domain" description="Major facilitator superfamily associated" evidence="8">
    <location>
        <begin position="103"/>
        <end position="164"/>
    </location>
</feature>
<feature type="transmembrane region" description="Helical" evidence="7">
    <location>
        <begin position="166"/>
        <end position="184"/>
    </location>
</feature>
<evidence type="ECO:0000313" key="9">
    <source>
        <dbReference type="EMBL" id="TUN64300.1"/>
    </source>
</evidence>
<dbReference type="AlphaFoldDB" id="A0A556VX26"/>
<proteinExistence type="inferred from homology"/>
<reference evidence="9 10" key="1">
    <citation type="journal article" date="2019" name="Genome Biol. Evol.">
        <title>Whole-Genome Sequencing of the Giant Devil Catfish, Bagarius yarrelli.</title>
        <authorList>
            <person name="Jiang W."/>
            <person name="Lv Y."/>
            <person name="Cheng L."/>
            <person name="Yang K."/>
            <person name="Chao B."/>
            <person name="Wang X."/>
            <person name="Li Y."/>
            <person name="Pan X."/>
            <person name="You X."/>
            <person name="Zhang Y."/>
            <person name="Yang J."/>
            <person name="Li J."/>
            <person name="Zhang X."/>
            <person name="Liu S."/>
            <person name="Sun C."/>
            <person name="Yang J."/>
            <person name="Shi Q."/>
        </authorList>
    </citation>
    <scope>NUCLEOTIDE SEQUENCE [LARGE SCALE GENOMIC DNA]</scope>
    <source>
        <strain evidence="9">JWS20170419001</strain>
        <tissue evidence="9">Muscle</tissue>
    </source>
</reference>
<dbReference type="PANTHER" id="PTHR16172:SF2">
    <property type="entry name" value="MAJOR FACILITATOR SUPERFAMILY DOMAIN-CONTAINING PROTEIN 6"/>
    <property type="match status" value="1"/>
</dbReference>
<feature type="compositionally biased region" description="Polar residues" evidence="6">
    <location>
        <begin position="216"/>
        <end position="232"/>
    </location>
</feature>
<dbReference type="SUPFAM" id="SSF103473">
    <property type="entry name" value="MFS general substrate transporter"/>
    <property type="match status" value="1"/>
</dbReference>